<feature type="domain" description="IclR-ED" evidence="5">
    <location>
        <begin position="84"/>
        <end position="267"/>
    </location>
</feature>
<evidence type="ECO:0000259" key="5">
    <source>
        <dbReference type="PROSITE" id="PS51078"/>
    </source>
</evidence>
<evidence type="ECO:0000256" key="2">
    <source>
        <dbReference type="ARBA" id="ARBA00023125"/>
    </source>
</evidence>
<dbReference type="InterPro" id="IPR036388">
    <property type="entry name" value="WH-like_DNA-bd_sf"/>
</dbReference>
<dbReference type="Proteomes" id="UP001596106">
    <property type="component" value="Unassembled WGS sequence"/>
</dbReference>
<evidence type="ECO:0000256" key="3">
    <source>
        <dbReference type="ARBA" id="ARBA00023163"/>
    </source>
</evidence>
<dbReference type="Gene3D" id="3.30.450.40">
    <property type="match status" value="1"/>
</dbReference>
<dbReference type="Pfam" id="PF09339">
    <property type="entry name" value="HTH_IclR"/>
    <property type="match status" value="1"/>
</dbReference>
<evidence type="ECO:0000313" key="7">
    <source>
        <dbReference type="Proteomes" id="UP001596106"/>
    </source>
</evidence>
<dbReference type="EMBL" id="JBHSMA010000002">
    <property type="protein sequence ID" value="MFC5409784.1"/>
    <property type="molecule type" value="Genomic_DNA"/>
</dbReference>
<dbReference type="InterPro" id="IPR036390">
    <property type="entry name" value="WH_DNA-bd_sf"/>
</dbReference>
<keyword evidence="2" id="KW-0238">DNA-binding</keyword>
<gene>
    <name evidence="6" type="ORF">ACFPMF_10725</name>
</gene>
<dbReference type="PROSITE" id="PS51077">
    <property type="entry name" value="HTH_ICLR"/>
    <property type="match status" value="1"/>
</dbReference>
<dbReference type="RefSeq" id="WP_379844278.1">
    <property type="nucleotide sequence ID" value="NZ_JBHSMA010000002.1"/>
</dbReference>
<comment type="caution">
    <text evidence="6">The sequence shown here is derived from an EMBL/GenBank/DDBJ whole genome shotgun (WGS) entry which is preliminary data.</text>
</comment>
<name>A0ABW0I8J4_9BACT</name>
<dbReference type="Gene3D" id="1.10.10.10">
    <property type="entry name" value="Winged helix-like DNA-binding domain superfamily/Winged helix DNA-binding domain"/>
    <property type="match status" value="1"/>
</dbReference>
<protein>
    <submittedName>
        <fullName evidence="6">IclR family transcriptional regulator</fullName>
    </submittedName>
</protein>
<feature type="domain" description="HTH iclR-type" evidence="4">
    <location>
        <begin position="21"/>
        <end position="83"/>
    </location>
</feature>
<dbReference type="PANTHER" id="PTHR30136">
    <property type="entry name" value="HELIX-TURN-HELIX TRANSCRIPTIONAL REGULATOR, ICLR FAMILY"/>
    <property type="match status" value="1"/>
</dbReference>
<proteinExistence type="predicted"/>
<evidence type="ECO:0000259" key="4">
    <source>
        <dbReference type="PROSITE" id="PS51077"/>
    </source>
</evidence>
<sequence>MKKKAEKPADSEKEEGSKYHVPNLERALQLLELLAKYPGGLGLTEISTLLSFPNNSTFRIAMTLLDFGYLIRDEASKQFTLSGKLLSLGYAAVSDHNLIEKSLDVMRTLRDQVRETVLIGVINQDEGIVLEQVPGSHPVKFLVDPGHRFGLHVAAPAKAILAFLPVPAFHQIAQSIVFKPFTERTITTMEEFRGVINQVRINGYAVDHGEELESLHCIAAPIFNRHGYPVAAIWTTGPAERMPYKDFPELGRLVIKQAQRISQRLGYFSAQPAVPSLSDGTA</sequence>
<dbReference type="SMART" id="SM00346">
    <property type="entry name" value="HTH_ICLR"/>
    <property type="match status" value="1"/>
</dbReference>
<evidence type="ECO:0000313" key="6">
    <source>
        <dbReference type="EMBL" id="MFC5409784.1"/>
    </source>
</evidence>
<keyword evidence="1" id="KW-0805">Transcription regulation</keyword>
<dbReference type="PROSITE" id="PS51078">
    <property type="entry name" value="ICLR_ED"/>
    <property type="match status" value="1"/>
</dbReference>
<keyword evidence="7" id="KW-1185">Reference proteome</keyword>
<keyword evidence="3" id="KW-0804">Transcription</keyword>
<dbReference type="SUPFAM" id="SSF55781">
    <property type="entry name" value="GAF domain-like"/>
    <property type="match status" value="1"/>
</dbReference>
<dbReference type="InterPro" id="IPR050707">
    <property type="entry name" value="HTH_MetabolicPath_Reg"/>
</dbReference>
<dbReference type="InterPro" id="IPR014757">
    <property type="entry name" value="Tscrpt_reg_IclR_C"/>
</dbReference>
<dbReference type="SUPFAM" id="SSF46785">
    <property type="entry name" value="Winged helix' DNA-binding domain"/>
    <property type="match status" value="1"/>
</dbReference>
<accession>A0ABW0I8J4</accession>
<organism evidence="6 7">
    <name type="scientific">Larkinella bovis</name>
    <dbReference type="NCBI Taxonomy" id="683041"/>
    <lineage>
        <taxon>Bacteria</taxon>
        <taxon>Pseudomonadati</taxon>
        <taxon>Bacteroidota</taxon>
        <taxon>Cytophagia</taxon>
        <taxon>Cytophagales</taxon>
        <taxon>Spirosomataceae</taxon>
        <taxon>Larkinella</taxon>
    </lineage>
</organism>
<dbReference type="InterPro" id="IPR005471">
    <property type="entry name" value="Tscrpt_reg_IclR_N"/>
</dbReference>
<dbReference type="Pfam" id="PF01614">
    <property type="entry name" value="IclR_C"/>
    <property type="match status" value="1"/>
</dbReference>
<reference evidence="7" key="1">
    <citation type="journal article" date="2019" name="Int. J. Syst. Evol. Microbiol.">
        <title>The Global Catalogue of Microorganisms (GCM) 10K type strain sequencing project: providing services to taxonomists for standard genome sequencing and annotation.</title>
        <authorList>
            <consortium name="The Broad Institute Genomics Platform"/>
            <consortium name="The Broad Institute Genome Sequencing Center for Infectious Disease"/>
            <person name="Wu L."/>
            <person name="Ma J."/>
        </authorList>
    </citation>
    <scope>NUCLEOTIDE SEQUENCE [LARGE SCALE GENOMIC DNA]</scope>
    <source>
        <strain evidence="7">CCUG 55250</strain>
    </source>
</reference>
<dbReference type="PANTHER" id="PTHR30136:SF24">
    <property type="entry name" value="HTH-TYPE TRANSCRIPTIONAL REPRESSOR ALLR"/>
    <property type="match status" value="1"/>
</dbReference>
<evidence type="ECO:0000256" key="1">
    <source>
        <dbReference type="ARBA" id="ARBA00023015"/>
    </source>
</evidence>
<dbReference type="InterPro" id="IPR029016">
    <property type="entry name" value="GAF-like_dom_sf"/>
</dbReference>